<feature type="compositionally biased region" description="Basic and acidic residues" evidence="1">
    <location>
        <begin position="128"/>
        <end position="144"/>
    </location>
</feature>
<evidence type="ECO:0000313" key="3">
    <source>
        <dbReference type="EMBL" id="TKR82087.1"/>
    </source>
</evidence>
<name>A0A4U5NGA7_STECR</name>
<reference evidence="3 4" key="2">
    <citation type="journal article" date="2019" name="G3 (Bethesda)">
        <title>Hybrid Assembly of the Genome of the Entomopathogenic Nematode Steinernema carpocapsae Identifies the X-Chromosome.</title>
        <authorList>
            <person name="Serra L."/>
            <person name="Macchietto M."/>
            <person name="Macias-Munoz A."/>
            <person name="McGill C.J."/>
            <person name="Rodriguez I.M."/>
            <person name="Rodriguez B."/>
            <person name="Murad R."/>
            <person name="Mortazavi A."/>
        </authorList>
    </citation>
    <scope>NUCLEOTIDE SEQUENCE [LARGE SCALE GENOMIC DNA]</scope>
    <source>
        <strain evidence="3 4">ALL</strain>
    </source>
</reference>
<feature type="transmembrane region" description="Helical" evidence="2">
    <location>
        <begin position="64"/>
        <end position="87"/>
    </location>
</feature>
<feature type="region of interest" description="Disordered" evidence="1">
    <location>
        <begin position="128"/>
        <end position="190"/>
    </location>
</feature>
<reference evidence="3 4" key="1">
    <citation type="journal article" date="2015" name="Genome Biol.">
        <title>Comparative genomics of Steinernema reveals deeply conserved gene regulatory networks.</title>
        <authorList>
            <person name="Dillman A.R."/>
            <person name="Macchietto M."/>
            <person name="Porter C.F."/>
            <person name="Rogers A."/>
            <person name="Williams B."/>
            <person name="Antoshechkin I."/>
            <person name="Lee M.M."/>
            <person name="Goodwin Z."/>
            <person name="Lu X."/>
            <person name="Lewis E.E."/>
            <person name="Goodrich-Blair H."/>
            <person name="Stock S.P."/>
            <person name="Adams B.J."/>
            <person name="Sternberg P.W."/>
            <person name="Mortazavi A."/>
        </authorList>
    </citation>
    <scope>NUCLEOTIDE SEQUENCE [LARGE SCALE GENOMIC DNA]</scope>
    <source>
        <strain evidence="3 4">ALL</strain>
    </source>
</reference>
<evidence type="ECO:0000313" key="4">
    <source>
        <dbReference type="Proteomes" id="UP000298663"/>
    </source>
</evidence>
<feature type="region of interest" description="Disordered" evidence="1">
    <location>
        <begin position="208"/>
        <end position="238"/>
    </location>
</feature>
<evidence type="ECO:0000256" key="1">
    <source>
        <dbReference type="SAM" id="MobiDB-lite"/>
    </source>
</evidence>
<comment type="caution">
    <text evidence="3">The sequence shown here is derived from an EMBL/GenBank/DDBJ whole genome shotgun (WGS) entry which is preliminary data.</text>
</comment>
<dbReference type="Proteomes" id="UP000298663">
    <property type="component" value="Unassembled WGS sequence"/>
</dbReference>
<organism evidence="3 4">
    <name type="scientific">Steinernema carpocapsae</name>
    <name type="common">Entomopathogenic nematode</name>
    <dbReference type="NCBI Taxonomy" id="34508"/>
    <lineage>
        <taxon>Eukaryota</taxon>
        <taxon>Metazoa</taxon>
        <taxon>Ecdysozoa</taxon>
        <taxon>Nematoda</taxon>
        <taxon>Chromadorea</taxon>
        <taxon>Rhabditida</taxon>
        <taxon>Tylenchina</taxon>
        <taxon>Panagrolaimomorpha</taxon>
        <taxon>Strongyloidoidea</taxon>
        <taxon>Steinernematidae</taxon>
        <taxon>Steinernema</taxon>
    </lineage>
</organism>
<dbReference type="EMBL" id="AZBU02000004">
    <property type="protein sequence ID" value="TKR82087.1"/>
    <property type="molecule type" value="Genomic_DNA"/>
</dbReference>
<feature type="transmembrane region" description="Helical" evidence="2">
    <location>
        <begin position="21"/>
        <end position="44"/>
    </location>
</feature>
<proteinExistence type="predicted"/>
<dbReference type="AlphaFoldDB" id="A0A4U5NGA7"/>
<sequence length="258" mass="28041">MTMQEFGRDISKLFLVRHLGLFVLQTLRVFCLVSSLRVFCLVPSSSSAVIFTIKQRADRSVQKMNLVVLLATFLLSLVSFTGLLGCAKKTRKKSHKLLSRSRRAILPPTSSSAAPSFVFDAEAAREKTESGSIMDKPKVAEAQKQDSSTTVSKKNEGGSSKEFLRSHRPLTPVSPGPTSASPVPRAPSQMVRTVSPLPGRSAENAIFTPSAEHLHVTTPVKGPAKPKSASDKSIDEKRKSLYYTTVQAVKNEGQGIFP</sequence>
<feature type="compositionally biased region" description="Basic and acidic residues" evidence="1">
    <location>
        <begin position="228"/>
        <end position="238"/>
    </location>
</feature>
<gene>
    <name evidence="3" type="ORF">L596_015861</name>
</gene>
<protein>
    <recommendedName>
        <fullName evidence="5">Transmembrane protein</fullName>
    </recommendedName>
</protein>
<evidence type="ECO:0008006" key="5">
    <source>
        <dbReference type="Google" id="ProtNLM"/>
    </source>
</evidence>
<accession>A0A4U5NGA7</accession>
<keyword evidence="2" id="KW-0472">Membrane</keyword>
<keyword evidence="4" id="KW-1185">Reference proteome</keyword>
<evidence type="ECO:0000256" key="2">
    <source>
        <dbReference type="SAM" id="Phobius"/>
    </source>
</evidence>
<keyword evidence="2" id="KW-1133">Transmembrane helix</keyword>
<keyword evidence="2" id="KW-0812">Transmembrane</keyword>